<dbReference type="GO" id="GO:0050661">
    <property type="term" value="F:NADP binding"/>
    <property type="evidence" value="ECO:0007669"/>
    <property type="project" value="InterPro"/>
</dbReference>
<dbReference type="PRINTS" id="PR00370">
    <property type="entry name" value="FMOXYGENASE"/>
</dbReference>
<comment type="subcellular location">
    <subcellularLocation>
        <location evidence="2">Endoplasmic reticulum membrane</location>
        <topology evidence="2">Single-pass membrane protein</topology>
    </subcellularLocation>
</comment>
<dbReference type="Gene3D" id="3.50.50.60">
    <property type="entry name" value="FAD/NAD(P)-binding domain"/>
    <property type="match status" value="1"/>
</dbReference>
<evidence type="ECO:0000256" key="4">
    <source>
        <dbReference type="ARBA" id="ARBA00022630"/>
    </source>
</evidence>
<evidence type="ECO:0000256" key="6">
    <source>
        <dbReference type="ARBA" id="ARBA00022824"/>
    </source>
</evidence>
<organism evidence="14 15">
    <name type="scientific">Sphaerobacter thermophilus (strain ATCC 49802 / DSM 20745 / KCCM 41009 / NCIMB 13125 / S 6022)</name>
    <dbReference type="NCBI Taxonomy" id="479434"/>
    <lineage>
        <taxon>Bacteria</taxon>
        <taxon>Pseudomonadati</taxon>
        <taxon>Thermomicrobiota</taxon>
        <taxon>Thermomicrobia</taxon>
        <taxon>Sphaerobacterales</taxon>
        <taxon>Sphaerobacterineae</taxon>
        <taxon>Sphaerobacteraceae</taxon>
        <taxon>Sphaerobacter</taxon>
    </lineage>
</organism>
<gene>
    <name evidence="14" type="ordered locus">Sthe_3339</name>
</gene>
<dbReference type="OrthoDB" id="9778740at2"/>
<evidence type="ECO:0000256" key="9">
    <source>
        <dbReference type="ARBA" id="ARBA00022989"/>
    </source>
</evidence>
<reference evidence="14 15" key="2">
    <citation type="journal article" date="2010" name="Stand. Genomic Sci.">
        <title>Complete genome sequence of Desulfohalobium retbaense type strain (HR(100)).</title>
        <authorList>
            <person name="Spring S."/>
            <person name="Nolan M."/>
            <person name="Lapidus A."/>
            <person name="Glavina Del Rio T."/>
            <person name="Copeland A."/>
            <person name="Tice H."/>
            <person name="Cheng J.F."/>
            <person name="Lucas S."/>
            <person name="Land M."/>
            <person name="Chen F."/>
            <person name="Bruce D."/>
            <person name="Goodwin L."/>
            <person name="Pitluck S."/>
            <person name="Ivanova N."/>
            <person name="Mavromatis K."/>
            <person name="Mikhailova N."/>
            <person name="Pati A."/>
            <person name="Chen A."/>
            <person name="Palaniappan K."/>
            <person name="Hauser L."/>
            <person name="Chang Y.J."/>
            <person name="Jeffries C.D."/>
            <person name="Munk C."/>
            <person name="Kiss H."/>
            <person name="Chain P."/>
            <person name="Han C."/>
            <person name="Brettin T."/>
            <person name="Detter J.C."/>
            <person name="Schuler E."/>
            <person name="Goker M."/>
            <person name="Rohde M."/>
            <person name="Bristow J."/>
            <person name="Eisen J.A."/>
            <person name="Markowitz V."/>
            <person name="Hugenholtz P."/>
            <person name="Kyrpides N.C."/>
            <person name="Klenk H.P."/>
        </authorList>
    </citation>
    <scope>NUCLEOTIDE SEQUENCE [LARGE SCALE GENOMIC DNA]</scope>
    <source>
        <strain evidence="15">ATCC 49802 / DSM 20745 / S 6022</strain>
    </source>
</reference>
<dbReference type="InterPro" id="IPR036188">
    <property type="entry name" value="FAD/NAD-bd_sf"/>
</dbReference>
<evidence type="ECO:0000256" key="3">
    <source>
        <dbReference type="ARBA" id="ARBA00009183"/>
    </source>
</evidence>
<keyword evidence="11 14" id="KW-0503">Monooxygenase</keyword>
<evidence type="ECO:0000256" key="8">
    <source>
        <dbReference type="ARBA" id="ARBA00022857"/>
    </source>
</evidence>
<comment type="cofactor">
    <cofactor evidence="1">
        <name>FAD</name>
        <dbReference type="ChEBI" id="CHEBI:57692"/>
    </cofactor>
</comment>
<keyword evidence="15" id="KW-1185">Reference proteome</keyword>
<dbReference type="PANTHER" id="PTHR23023">
    <property type="entry name" value="DIMETHYLANILINE MONOOXYGENASE"/>
    <property type="match status" value="1"/>
</dbReference>
<keyword evidence="9" id="KW-1133">Transmembrane helix</keyword>
<dbReference type="InterPro" id="IPR050346">
    <property type="entry name" value="FMO-like"/>
</dbReference>
<dbReference type="Pfam" id="PF00743">
    <property type="entry name" value="FMO-like"/>
    <property type="match status" value="1"/>
</dbReference>
<dbReference type="SUPFAM" id="SSF51905">
    <property type="entry name" value="FAD/NAD(P)-binding domain"/>
    <property type="match status" value="2"/>
</dbReference>
<dbReference type="InterPro" id="IPR020946">
    <property type="entry name" value="Flavin_mOase-like"/>
</dbReference>
<keyword evidence="10" id="KW-0560">Oxidoreductase</keyword>
<keyword evidence="5" id="KW-0812">Transmembrane</keyword>
<dbReference type="eggNOG" id="COG2072">
    <property type="taxonomic scope" value="Bacteria"/>
</dbReference>
<protein>
    <submittedName>
        <fullName evidence="14">Flavin-containing monooxygenase FMO</fullName>
    </submittedName>
</protein>
<evidence type="ECO:0000256" key="5">
    <source>
        <dbReference type="ARBA" id="ARBA00022692"/>
    </source>
</evidence>
<dbReference type="AlphaFoldDB" id="D1CA96"/>
<dbReference type="KEGG" id="sti:Sthe_3339"/>
<reference evidence="15" key="1">
    <citation type="submission" date="2009-11" db="EMBL/GenBank/DDBJ databases">
        <title>The complete chromosome 2 of Sphaerobacter thermophilus DSM 20745.</title>
        <authorList>
            <person name="Lucas S."/>
            <person name="Copeland A."/>
            <person name="Lapidus A."/>
            <person name="Glavina del Rio T."/>
            <person name="Dalin E."/>
            <person name="Tice H."/>
            <person name="Bruce D."/>
            <person name="Goodwin L."/>
            <person name="Pitluck S."/>
            <person name="Kyrpides N."/>
            <person name="Mavromatis K."/>
            <person name="Ivanova N."/>
            <person name="Mikhailova N."/>
            <person name="LaButti K.M."/>
            <person name="Clum A."/>
            <person name="Sun H.I."/>
            <person name="Brettin T."/>
            <person name="Detter J.C."/>
            <person name="Han C."/>
            <person name="Larimer F."/>
            <person name="Land M."/>
            <person name="Hauser L."/>
            <person name="Markowitz V."/>
            <person name="Cheng J.F."/>
            <person name="Hugenholtz P."/>
            <person name="Woyke T."/>
            <person name="Wu D."/>
            <person name="Steenblock K."/>
            <person name="Schneider S."/>
            <person name="Pukall R."/>
            <person name="Goeker M."/>
            <person name="Klenk H.P."/>
            <person name="Eisen J.A."/>
        </authorList>
    </citation>
    <scope>NUCLEOTIDE SEQUENCE [LARGE SCALE GENOMIC DNA]</scope>
    <source>
        <strain evidence="15">ATCC 49802 / DSM 20745 / S 6022</strain>
    </source>
</reference>
<dbReference type="GO" id="GO:0050660">
    <property type="term" value="F:flavin adenine dinucleotide binding"/>
    <property type="evidence" value="ECO:0007669"/>
    <property type="project" value="InterPro"/>
</dbReference>
<keyword evidence="4" id="KW-0285">Flavoprotein</keyword>
<dbReference type="Proteomes" id="UP000002027">
    <property type="component" value="Chromosome 2"/>
</dbReference>
<evidence type="ECO:0000256" key="10">
    <source>
        <dbReference type="ARBA" id="ARBA00023002"/>
    </source>
</evidence>
<evidence type="ECO:0000313" key="15">
    <source>
        <dbReference type="Proteomes" id="UP000002027"/>
    </source>
</evidence>
<keyword evidence="7" id="KW-0274">FAD</keyword>
<dbReference type="InParanoid" id="D1CA96"/>
<evidence type="ECO:0000256" key="13">
    <source>
        <dbReference type="SAM" id="MobiDB-lite"/>
    </source>
</evidence>
<dbReference type="PIRSF" id="PIRSF000332">
    <property type="entry name" value="FMO"/>
    <property type="match status" value="1"/>
</dbReference>
<keyword evidence="8" id="KW-0521">NADP</keyword>
<dbReference type="HOGENOM" id="CLU_006909_8_3_0"/>
<feature type="region of interest" description="Disordered" evidence="13">
    <location>
        <begin position="440"/>
        <end position="471"/>
    </location>
</feature>
<evidence type="ECO:0000256" key="1">
    <source>
        <dbReference type="ARBA" id="ARBA00001974"/>
    </source>
</evidence>
<evidence type="ECO:0000313" key="14">
    <source>
        <dbReference type="EMBL" id="ACZ40739.1"/>
    </source>
</evidence>
<proteinExistence type="inferred from homology"/>
<sequence>MERLAPRGTLPVCVIGAGVSGLATAKYLHQAGIPFDCIDERDSVGGIWAYTERPGITCAWRTLNSNSPRGTYAYHDFPMPDHYADFPSGAEVCDYLNAYVDHFGFRDHIELGRRVERVEPRPDGTWDVTLDGGEARRYAAVVAANGHHHEPRYPDYAGDFTGEALHSQDYRHRERFLGKRVMVVGLGNSGSQIAVDVSHAAEHTLLSVRRGAWILPHLIRGKPYNRWLSPPPWWVYRFTPTRLLNTMVSLYVRLLLGPPDRYGLPKPDHRFGETIPTICEGIHDRIANGRLMVKPAVARIEDQRVTFADGTEEVVDAIIYCTGYHTTFPFLDRRIFAADENWIRLYKRAFLPDYPTLCFVGAFQAIGPSFVPVFEAQARLVVAYLSGEYALPSQEEMERDIARDLAMIERTFVRSPRNNYQVDTTVIIHDLEVELKRGRRRAARRRGGARPVPVVADEPEPADPLPAARSR</sequence>
<comment type="similarity">
    <text evidence="3">Belongs to the FMO family.</text>
</comment>
<accession>D1CA96</accession>
<dbReference type="FunFam" id="3.50.50.60:FF:000159">
    <property type="entry name" value="Dimethylaniline monooxygenase [N-oxide-forming]"/>
    <property type="match status" value="1"/>
</dbReference>
<keyword evidence="6" id="KW-0256">Endoplasmic reticulum</keyword>
<dbReference type="EMBL" id="CP001824">
    <property type="protein sequence ID" value="ACZ40739.1"/>
    <property type="molecule type" value="Genomic_DNA"/>
</dbReference>
<evidence type="ECO:0000256" key="7">
    <source>
        <dbReference type="ARBA" id="ARBA00022827"/>
    </source>
</evidence>
<evidence type="ECO:0000256" key="2">
    <source>
        <dbReference type="ARBA" id="ARBA00004389"/>
    </source>
</evidence>
<name>D1CA96_SPHTD</name>
<dbReference type="GO" id="GO:0004499">
    <property type="term" value="F:N,N-dimethylaniline monooxygenase activity"/>
    <property type="evidence" value="ECO:0007669"/>
    <property type="project" value="InterPro"/>
</dbReference>
<keyword evidence="12" id="KW-0472">Membrane</keyword>
<dbReference type="RefSeq" id="WP_012873774.1">
    <property type="nucleotide sequence ID" value="NC_013524.1"/>
</dbReference>
<evidence type="ECO:0000256" key="12">
    <source>
        <dbReference type="ARBA" id="ARBA00023136"/>
    </source>
</evidence>
<dbReference type="InterPro" id="IPR000960">
    <property type="entry name" value="Flavin_mOase"/>
</dbReference>
<dbReference type="STRING" id="479434.Sthe_3339"/>
<evidence type="ECO:0000256" key="11">
    <source>
        <dbReference type="ARBA" id="ARBA00023033"/>
    </source>
</evidence>